<dbReference type="AlphaFoldDB" id="A0AAN9U5F5"/>
<evidence type="ECO:0000313" key="3">
    <source>
        <dbReference type="EMBL" id="KAK7740714.1"/>
    </source>
</evidence>
<comment type="caution">
    <text evidence="3">The sequence shown here is derived from an EMBL/GenBank/DDBJ whole genome shotgun (WGS) entry which is preliminary data.</text>
</comment>
<name>A0AAN9U5F5_9PEZI</name>
<dbReference type="Pfam" id="PF00069">
    <property type="entry name" value="Pkinase"/>
    <property type="match status" value="1"/>
</dbReference>
<organism evidence="3 4">
    <name type="scientific">Cytospora paraplurivora</name>
    <dbReference type="NCBI Taxonomy" id="2898453"/>
    <lineage>
        <taxon>Eukaryota</taxon>
        <taxon>Fungi</taxon>
        <taxon>Dikarya</taxon>
        <taxon>Ascomycota</taxon>
        <taxon>Pezizomycotina</taxon>
        <taxon>Sordariomycetes</taxon>
        <taxon>Sordariomycetidae</taxon>
        <taxon>Diaporthales</taxon>
        <taxon>Cytosporaceae</taxon>
        <taxon>Cytospora</taxon>
    </lineage>
</organism>
<dbReference type="InterPro" id="IPR011009">
    <property type="entry name" value="Kinase-like_dom_sf"/>
</dbReference>
<dbReference type="PANTHER" id="PTHR44167">
    <property type="entry name" value="OVARIAN-SPECIFIC SERINE/THREONINE-PROTEIN KINASE LOK-RELATED"/>
    <property type="match status" value="1"/>
</dbReference>
<sequence length="186" mass="20200">MHRDISPRNSLIFSLDESAPKAAICDFGKSKKGARGTEMYLGPPHFIAPEVWRGEGYTNAIDMFSLGLTMLYTFHAWRGADPIDQSGHEAALKRLASLREQGHIPEELGVLLRSMLSWDPAERPTAKQALDHGAWQGIKATTPSLKRQSSGISSEGGTAAGSGEKRMRRSDGQSPESPPGSIRGEE</sequence>
<gene>
    <name evidence="3" type="ORF">SLS53_005182</name>
</gene>
<feature type="compositionally biased region" description="Polar residues" evidence="1">
    <location>
        <begin position="139"/>
        <end position="148"/>
    </location>
</feature>
<dbReference type="GO" id="GO:0005634">
    <property type="term" value="C:nucleus"/>
    <property type="evidence" value="ECO:0007669"/>
    <property type="project" value="TreeGrafter"/>
</dbReference>
<evidence type="ECO:0000313" key="4">
    <source>
        <dbReference type="Proteomes" id="UP001320245"/>
    </source>
</evidence>
<dbReference type="GO" id="GO:0005524">
    <property type="term" value="F:ATP binding"/>
    <property type="evidence" value="ECO:0007669"/>
    <property type="project" value="InterPro"/>
</dbReference>
<dbReference type="PROSITE" id="PS50011">
    <property type="entry name" value="PROTEIN_KINASE_DOM"/>
    <property type="match status" value="1"/>
</dbReference>
<reference evidence="3 4" key="1">
    <citation type="journal article" date="2023" name="PLoS ONE">
        <title>Cytospora paraplurivora sp. nov. isolated from orchards with fruit tree decline syndrome in Ontario, Canada.</title>
        <authorList>
            <person name="Ilyukhin E."/>
            <person name="Nguyen H.D.T."/>
            <person name="Castle A.J."/>
            <person name="Ellouze W."/>
        </authorList>
    </citation>
    <scope>NUCLEOTIDE SEQUENCE [LARGE SCALE GENOMIC DNA]</scope>
    <source>
        <strain evidence="3 4">FDS-564</strain>
    </source>
</reference>
<keyword evidence="4" id="KW-1185">Reference proteome</keyword>
<dbReference type="PANTHER" id="PTHR44167:SF24">
    <property type="entry name" value="SERINE_THREONINE-PROTEIN KINASE CHK2"/>
    <property type="match status" value="1"/>
</dbReference>
<dbReference type="EMBL" id="JAJSPL020000019">
    <property type="protein sequence ID" value="KAK7740714.1"/>
    <property type="molecule type" value="Genomic_DNA"/>
</dbReference>
<protein>
    <recommendedName>
        <fullName evidence="2">Protein kinase domain-containing protein</fullName>
    </recommendedName>
</protein>
<dbReference type="GO" id="GO:0004674">
    <property type="term" value="F:protein serine/threonine kinase activity"/>
    <property type="evidence" value="ECO:0007669"/>
    <property type="project" value="TreeGrafter"/>
</dbReference>
<feature type="domain" description="Protein kinase" evidence="2">
    <location>
        <begin position="1"/>
        <end position="135"/>
    </location>
</feature>
<dbReference type="SUPFAM" id="SSF56112">
    <property type="entry name" value="Protein kinase-like (PK-like)"/>
    <property type="match status" value="1"/>
</dbReference>
<dbReference type="GO" id="GO:0044773">
    <property type="term" value="P:mitotic DNA damage checkpoint signaling"/>
    <property type="evidence" value="ECO:0007669"/>
    <property type="project" value="TreeGrafter"/>
</dbReference>
<proteinExistence type="predicted"/>
<accession>A0AAN9U5F5</accession>
<dbReference type="InterPro" id="IPR000719">
    <property type="entry name" value="Prot_kinase_dom"/>
</dbReference>
<feature type="region of interest" description="Disordered" evidence="1">
    <location>
        <begin position="123"/>
        <end position="186"/>
    </location>
</feature>
<dbReference type="Proteomes" id="UP001320245">
    <property type="component" value="Unassembled WGS sequence"/>
</dbReference>
<evidence type="ECO:0000256" key="1">
    <source>
        <dbReference type="SAM" id="MobiDB-lite"/>
    </source>
</evidence>
<evidence type="ECO:0000259" key="2">
    <source>
        <dbReference type="PROSITE" id="PS50011"/>
    </source>
</evidence>
<dbReference type="Gene3D" id="1.10.510.10">
    <property type="entry name" value="Transferase(Phosphotransferase) domain 1"/>
    <property type="match status" value="1"/>
</dbReference>